<dbReference type="EMBL" id="JADGJD010000590">
    <property type="protein sequence ID" value="KAJ3049822.1"/>
    <property type="molecule type" value="Genomic_DNA"/>
</dbReference>
<dbReference type="Proteomes" id="UP001212841">
    <property type="component" value="Unassembled WGS sequence"/>
</dbReference>
<protein>
    <submittedName>
        <fullName evidence="1">Uncharacterized protein</fullName>
    </submittedName>
</protein>
<gene>
    <name evidence="1" type="ORF">HK097_009188</name>
</gene>
<reference evidence="1" key="1">
    <citation type="submission" date="2020-05" db="EMBL/GenBank/DDBJ databases">
        <title>Phylogenomic resolution of chytrid fungi.</title>
        <authorList>
            <person name="Stajich J.E."/>
            <person name="Amses K."/>
            <person name="Simmons R."/>
            <person name="Seto K."/>
            <person name="Myers J."/>
            <person name="Bonds A."/>
            <person name="Quandt C.A."/>
            <person name="Barry K."/>
            <person name="Liu P."/>
            <person name="Grigoriev I."/>
            <person name="Longcore J.E."/>
            <person name="James T.Y."/>
        </authorList>
    </citation>
    <scope>NUCLEOTIDE SEQUENCE</scope>
    <source>
        <strain evidence="1">JEL0318</strain>
    </source>
</reference>
<evidence type="ECO:0000313" key="2">
    <source>
        <dbReference type="Proteomes" id="UP001212841"/>
    </source>
</evidence>
<organism evidence="1 2">
    <name type="scientific">Rhizophlyctis rosea</name>
    <dbReference type="NCBI Taxonomy" id="64517"/>
    <lineage>
        <taxon>Eukaryota</taxon>
        <taxon>Fungi</taxon>
        <taxon>Fungi incertae sedis</taxon>
        <taxon>Chytridiomycota</taxon>
        <taxon>Chytridiomycota incertae sedis</taxon>
        <taxon>Chytridiomycetes</taxon>
        <taxon>Rhizophlyctidales</taxon>
        <taxon>Rhizophlyctidaceae</taxon>
        <taxon>Rhizophlyctis</taxon>
    </lineage>
</organism>
<sequence>MLATTHSPPSSTLPNVDDDVLLLIAQYAIQSHKSILNLSKTCHRLHAFLRTKSTVLILFRSIPPYYNSMSTLAVYPRWCLPYNGEILFSVLSGPKHPLYHVESFLHGVAATEFNLKHPYFKVVTKAMEWFPRHWENALTVAGELDRMEEDEVSCLYGFERVFNKWNGPDLDDFARSMLEDELFPLRGFFEVYAWEEGTWELSEVEQIVLKHPVVLQRLKLDDIVPRLAAFAAHANGLEQLKMLYDSASATEKYYFEREVEPVIRDVPTETASYALKSICPRVFNKPSISGCIIHVLLSESLRKQKNLPEIEPYLAKGASLSTSALIRDAAHILKNCLSMEPWCLVLSHLQKFHPLTPSEAEK</sequence>
<comment type="caution">
    <text evidence="1">The sequence shown here is derived from an EMBL/GenBank/DDBJ whole genome shotgun (WGS) entry which is preliminary data.</text>
</comment>
<accession>A0AAD5SAV8</accession>
<name>A0AAD5SAV8_9FUNG</name>
<dbReference type="AlphaFoldDB" id="A0AAD5SAV8"/>
<proteinExistence type="predicted"/>
<evidence type="ECO:0000313" key="1">
    <source>
        <dbReference type="EMBL" id="KAJ3049822.1"/>
    </source>
</evidence>
<keyword evidence="2" id="KW-1185">Reference proteome</keyword>